<evidence type="ECO:0000313" key="1">
    <source>
        <dbReference type="EMBL" id="MBB6482285.1"/>
    </source>
</evidence>
<organism evidence="1 2">
    <name type="scientific">Spirochaeta isovalerica</name>
    <dbReference type="NCBI Taxonomy" id="150"/>
    <lineage>
        <taxon>Bacteria</taxon>
        <taxon>Pseudomonadati</taxon>
        <taxon>Spirochaetota</taxon>
        <taxon>Spirochaetia</taxon>
        <taxon>Spirochaetales</taxon>
        <taxon>Spirochaetaceae</taxon>
        <taxon>Spirochaeta</taxon>
    </lineage>
</organism>
<dbReference type="Proteomes" id="UP000587760">
    <property type="component" value="Unassembled WGS sequence"/>
</dbReference>
<dbReference type="RefSeq" id="WP_184748517.1">
    <property type="nucleotide sequence ID" value="NZ_JACHGJ010000010.1"/>
</dbReference>
<keyword evidence="2" id="KW-1185">Reference proteome</keyword>
<gene>
    <name evidence="1" type="ORF">HNR50_003974</name>
</gene>
<comment type="caution">
    <text evidence="1">The sequence shown here is derived from an EMBL/GenBank/DDBJ whole genome shotgun (WGS) entry which is preliminary data.</text>
</comment>
<dbReference type="EMBL" id="JACHGJ010000010">
    <property type="protein sequence ID" value="MBB6482285.1"/>
    <property type="molecule type" value="Genomic_DNA"/>
</dbReference>
<name>A0A841RDZ5_9SPIO</name>
<reference evidence="1 2" key="1">
    <citation type="submission" date="2020-08" db="EMBL/GenBank/DDBJ databases">
        <title>Genomic Encyclopedia of Type Strains, Phase IV (KMG-IV): sequencing the most valuable type-strain genomes for metagenomic binning, comparative biology and taxonomic classification.</title>
        <authorList>
            <person name="Goeker M."/>
        </authorList>
    </citation>
    <scope>NUCLEOTIDE SEQUENCE [LARGE SCALE GENOMIC DNA]</scope>
    <source>
        <strain evidence="1 2">DSM 2461</strain>
    </source>
</reference>
<evidence type="ECO:0000313" key="2">
    <source>
        <dbReference type="Proteomes" id="UP000587760"/>
    </source>
</evidence>
<accession>A0A841RDZ5</accession>
<dbReference type="AlphaFoldDB" id="A0A841RDZ5"/>
<proteinExistence type="predicted"/>
<sequence>MENQYYLIRKTEELDGTCYFEFLPGKYQDKCWNSHSVYLTEDSAAFVEDIFHQISNEYDHYSFTELNKEQIQLFLTLIDSRISKMKSTKQYKLESTIFSEYYYNYLMNDYIKYKKQIITLLFDFKIWLSEIIQSYDRITIMGL</sequence>
<protein>
    <submittedName>
        <fullName evidence="1">Uncharacterized protein</fullName>
    </submittedName>
</protein>